<keyword evidence="2" id="KW-0238">DNA-binding</keyword>
<dbReference type="GO" id="GO:0003677">
    <property type="term" value="F:DNA binding"/>
    <property type="evidence" value="ECO:0007669"/>
    <property type="project" value="UniProtKB-KW"/>
</dbReference>
<dbReference type="Gene3D" id="2.60.40.790">
    <property type="match status" value="1"/>
</dbReference>
<evidence type="ECO:0000256" key="2">
    <source>
        <dbReference type="ARBA" id="ARBA00023125"/>
    </source>
</evidence>
<feature type="region of interest" description="Disordered" evidence="6">
    <location>
        <begin position="235"/>
        <end position="274"/>
    </location>
</feature>
<feature type="region of interest" description="Disordered" evidence="6">
    <location>
        <begin position="182"/>
        <end position="211"/>
    </location>
</feature>
<dbReference type="InterPro" id="IPR036431">
    <property type="entry name" value="ARID_dom_sf"/>
</dbReference>
<dbReference type="SUPFAM" id="SSF49764">
    <property type="entry name" value="HSP20-like chaperones"/>
    <property type="match status" value="1"/>
</dbReference>
<comment type="caution">
    <text evidence="9">The sequence shown here is derived from an EMBL/GenBank/DDBJ whole genome shotgun (WGS) entry which is preliminary data.</text>
</comment>
<name>A0A2H5P1D8_CITUN</name>
<dbReference type="InterPro" id="IPR008978">
    <property type="entry name" value="HSP20-like_chaperone"/>
</dbReference>
<accession>A0A2H5P1D8</accession>
<evidence type="ECO:0000256" key="6">
    <source>
        <dbReference type="SAM" id="MobiDB-lite"/>
    </source>
</evidence>
<reference evidence="9 10" key="1">
    <citation type="journal article" date="2017" name="Front. Genet.">
        <title>Draft sequencing of the heterozygous diploid genome of Satsuma (Citrus unshiu Marc.) using a hybrid assembly approach.</title>
        <authorList>
            <person name="Shimizu T."/>
            <person name="Tanizawa Y."/>
            <person name="Mochizuki T."/>
            <person name="Nagasaki H."/>
            <person name="Yoshioka T."/>
            <person name="Toyoda A."/>
            <person name="Fujiyama A."/>
            <person name="Kaminuma E."/>
            <person name="Nakamura Y."/>
        </authorList>
    </citation>
    <scope>NUCLEOTIDE SEQUENCE [LARGE SCALE GENOMIC DNA]</scope>
    <source>
        <strain evidence="10">cv. Miyagawa wase</strain>
    </source>
</reference>
<evidence type="ECO:0000259" key="8">
    <source>
        <dbReference type="PROSITE" id="PS51011"/>
    </source>
</evidence>
<organism evidence="9 10">
    <name type="scientific">Citrus unshiu</name>
    <name type="common">Satsuma mandarin</name>
    <name type="synonym">Citrus nobilis var. unshiu</name>
    <dbReference type="NCBI Taxonomy" id="55188"/>
    <lineage>
        <taxon>Eukaryota</taxon>
        <taxon>Viridiplantae</taxon>
        <taxon>Streptophyta</taxon>
        <taxon>Embryophyta</taxon>
        <taxon>Tracheophyta</taxon>
        <taxon>Spermatophyta</taxon>
        <taxon>Magnoliopsida</taxon>
        <taxon>eudicotyledons</taxon>
        <taxon>Gunneridae</taxon>
        <taxon>Pentapetalae</taxon>
        <taxon>rosids</taxon>
        <taxon>malvids</taxon>
        <taxon>Sapindales</taxon>
        <taxon>Rutaceae</taxon>
        <taxon>Aurantioideae</taxon>
        <taxon>Citrus</taxon>
    </lineage>
</organism>
<evidence type="ECO:0000256" key="5">
    <source>
        <dbReference type="PROSITE-ProRule" id="PRU00285"/>
    </source>
</evidence>
<dbReference type="PROSITE" id="PS51011">
    <property type="entry name" value="ARID"/>
    <property type="match status" value="1"/>
</dbReference>
<feature type="compositionally biased region" description="Basic and acidic residues" evidence="6">
    <location>
        <begin position="97"/>
        <end position="107"/>
    </location>
</feature>
<dbReference type="Gene3D" id="1.10.150.60">
    <property type="entry name" value="ARID DNA-binding domain"/>
    <property type="match status" value="1"/>
</dbReference>
<dbReference type="PANTHER" id="PTHR15348">
    <property type="entry name" value="AT-RICH INTERACTIVE DOMAIN-CONTAINING PROTEIN ARID DOMAIN- CONTAINING PROTEIN DEAD RINGER PROTEIN B-CELL REGULATOR OF IGH TRANSCRIPTION BRIGHT"/>
    <property type="match status" value="1"/>
</dbReference>
<evidence type="ECO:0000256" key="3">
    <source>
        <dbReference type="ARBA" id="ARBA00023163"/>
    </source>
</evidence>
<proteinExistence type="inferred from homology"/>
<dbReference type="CDD" id="cd00298">
    <property type="entry name" value="ACD_sHsps_p23-like"/>
    <property type="match status" value="1"/>
</dbReference>
<feature type="compositionally biased region" description="Basic and acidic residues" evidence="6">
    <location>
        <begin position="368"/>
        <end position="387"/>
    </location>
</feature>
<dbReference type="GO" id="GO:0005634">
    <property type="term" value="C:nucleus"/>
    <property type="evidence" value="ECO:0007669"/>
    <property type="project" value="TreeGrafter"/>
</dbReference>
<dbReference type="CDD" id="cd16100">
    <property type="entry name" value="ARID"/>
    <property type="match status" value="1"/>
</dbReference>
<comment type="similarity">
    <text evidence="5">Belongs to the small heat shock protein (HSP20) family.</text>
</comment>
<dbReference type="SMART" id="SM00501">
    <property type="entry name" value="BRIGHT"/>
    <property type="match status" value="1"/>
</dbReference>
<feature type="compositionally biased region" description="Basic and acidic residues" evidence="6">
    <location>
        <begin position="252"/>
        <end position="272"/>
    </location>
</feature>
<dbReference type="PROSITE" id="PS01031">
    <property type="entry name" value="SHSP"/>
    <property type="match status" value="1"/>
</dbReference>
<dbReference type="PANTHER" id="PTHR15348:SF19">
    <property type="entry name" value="ARID DOMAIN-CONTAINING PROTEIN"/>
    <property type="match status" value="1"/>
</dbReference>
<dbReference type="GO" id="GO:0006357">
    <property type="term" value="P:regulation of transcription by RNA polymerase II"/>
    <property type="evidence" value="ECO:0007669"/>
    <property type="project" value="InterPro"/>
</dbReference>
<evidence type="ECO:0008006" key="11">
    <source>
        <dbReference type="Google" id="ProtNLM"/>
    </source>
</evidence>
<feature type="region of interest" description="Disordered" evidence="6">
    <location>
        <begin position="361"/>
        <end position="387"/>
    </location>
</feature>
<keyword evidence="1" id="KW-0805">Transcription regulation</keyword>
<dbReference type="EMBL" id="BDQV01000031">
    <property type="protein sequence ID" value="GAY46179.1"/>
    <property type="molecule type" value="Genomic_DNA"/>
</dbReference>
<dbReference type="STRING" id="55188.A0A2H5P1D8"/>
<protein>
    <recommendedName>
        <fullName evidence="11">ARID domain-containing protein</fullName>
    </recommendedName>
</protein>
<feature type="compositionally biased region" description="Polar residues" evidence="6">
    <location>
        <begin position="54"/>
        <end position="93"/>
    </location>
</feature>
<dbReference type="Pfam" id="PF01388">
    <property type="entry name" value="ARID"/>
    <property type="match status" value="1"/>
</dbReference>
<feature type="domain" description="SHSP" evidence="7">
    <location>
        <begin position="637"/>
        <end position="738"/>
    </location>
</feature>
<keyword evidence="3" id="KW-0804">Transcription</keyword>
<dbReference type="FunFam" id="1.10.150.60:FF:000018">
    <property type="entry name" value="AT-rich interactive domain-containing protein 3"/>
    <property type="match status" value="1"/>
</dbReference>
<feature type="compositionally biased region" description="Polar residues" evidence="6">
    <location>
        <begin position="237"/>
        <end position="248"/>
    </location>
</feature>
<evidence type="ECO:0000256" key="4">
    <source>
        <dbReference type="ARBA" id="ARBA00023242"/>
    </source>
</evidence>
<dbReference type="SMART" id="SM01014">
    <property type="entry name" value="ARID"/>
    <property type="match status" value="1"/>
</dbReference>
<dbReference type="InterPro" id="IPR002068">
    <property type="entry name" value="A-crystallin/Hsp20_dom"/>
</dbReference>
<keyword evidence="4" id="KW-0539">Nucleus</keyword>
<dbReference type="AlphaFoldDB" id="A0A2H5P1D8"/>
<feature type="domain" description="ARID" evidence="8">
    <location>
        <begin position="438"/>
        <end position="529"/>
    </location>
</feature>
<feature type="region of interest" description="Disordered" evidence="6">
    <location>
        <begin position="1"/>
        <end position="127"/>
    </location>
</feature>
<keyword evidence="10" id="KW-1185">Reference proteome</keyword>
<evidence type="ECO:0000313" key="9">
    <source>
        <dbReference type="EMBL" id="GAY46179.1"/>
    </source>
</evidence>
<gene>
    <name evidence="9" type="ORF">CUMW_095030</name>
</gene>
<feature type="region of interest" description="Disordered" evidence="6">
    <location>
        <begin position="303"/>
        <end position="332"/>
    </location>
</feature>
<evidence type="ECO:0000259" key="7">
    <source>
        <dbReference type="PROSITE" id="PS01031"/>
    </source>
</evidence>
<dbReference type="InterPro" id="IPR001606">
    <property type="entry name" value="ARID_dom"/>
</dbReference>
<dbReference type="Proteomes" id="UP000236630">
    <property type="component" value="Unassembled WGS sequence"/>
</dbReference>
<sequence length="738" mass="81591">MSANGTGCGKEEKGNEDMEEETAPDVNMSDGETNVDVKDPPFSIPEKNQDDMSSDNIDLQTDNNDVMSVGLPSNNNGSVDNQTADDAKVNTNVDRLYGNHKDLKLESVDDEDKDPESVTGTNAPVDVIAKENSSTKSDGSLVHPLNQHEHVAAEERLTKIEAENGEKEEKLDDDSVVGVSANELSGTRNDGSHVHPMNPECAAVNESSSEIKAENNKMGEKLDGAAVFDASAKKFSGSKNNGSLNQLECATADERPSEVKAQNDEKREKLEDVSVDVSASKLYGTKNDGIESHVLTLNQLEFAERSSDIKAKNEEKGEKSDDHISKNDEKREKLDDALVFEVSVNKLCDSKNDGIHMHAKNQLESAAADERSLETKDEDDKRGDKLNDGVADMELTLESEVKESKPEVDVGYEVSKESSNLSFLFEPPVAEGDESGTEDEQVAFAKEVEHFYRERNLEFKHPKFYKEDLNLLKLWRAVIKLGGYDEVTSCKLWRQVGESFNPPKTCTTVSWTFRIFYEKALLEYEKHRMSNGELPLHDGSLTEPSRIESQAAGSQAFGSGRARRDAAARAMQGWHSKRLLGSGEVCQPIIKEKNSSCTPKSDRQIKNIGLLKRKKPSTVEHSIQVANVKATNPQLDTMIIDIGPPADWVKINVQRTIDCFEVYALVPGLLREEVHVQSDPAGRLVISGQPEHMDNPWGVTPFKKVVSLPSRIDPHQTSAVVTLHGQLFVRVPFEQSDM</sequence>
<dbReference type="InterPro" id="IPR045147">
    <property type="entry name" value="ARI3A/B/C"/>
</dbReference>
<dbReference type="SUPFAM" id="SSF46774">
    <property type="entry name" value="ARID-like"/>
    <property type="match status" value="1"/>
</dbReference>
<dbReference type="FunFam" id="2.60.40.790:FF:000014">
    <property type="entry name" value="AT-rich interactive domain-containing protein 3"/>
    <property type="match status" value="1"/>
</dbReference>
<evidence type="ECO:0000256" key="1">
    <source>
        <dbReference type="ARBA" id="ARBA00023015"/>
    </source>
</evidence>
<evidence type="ECO:0000313" key="10">
    <source>
        <dbReference type="Proteomes" id="UP000236630"/>
    </source>
</evidence>